<comment type="caution">
    <text evidence="2">The sequence shown here is derived from an EMBL/GenBank/DDBJ whole genome shotgun (WGS) entry which is preliminary data.</text>
</comment>
<feature type="compositionally biased region" description="Acidic residues" evidence="1">
    <location>
        <begin position="49"/>
        <end position="61"/>
    </location>
</feature>
<dbReference type="EMBL" id="VSRR010084951">
    <property type="protein sequence ID" value="MPC90598.1"/>
    <property type="molecule type" value="Genomic_DNA"/>
</dbReference>
<evidence type="ECO:0000313" key="3">
    <source>
        <dbReference type="Proteomes" id="UP000324222"/>
    </source>
</evidence>
<evidence type="ECO:0000256" key="1">
    <source>
        <dbReference type="SAM" id="MobiDB-lite"/>
    </source>
</evidence>
<sequence>MTLLWDGGRRRKDASEMLRVRQRSKKWRPRYWKRTWSQAAHVHGAHDKDEDEEEEEEEEEVDCWREGEC</sequence>
<protein>
    <submittedName>
        <fullName evidence="2">Uncharacterized protein</fullName>
    </submittedName>
</protein>
<dbReference type="Proteomes" id="UP000324222">
    <property type="component" value="Unassembled WGS sequence"/>
</dbReference>
<keyword evidence="3" id="KW-1185">Reference proteome</keyword>
<proteinExistence type="predicted"/>
<evidence type="ECO:0000313" key="2">
    <source>
        <dbReference type="EMBL" id="MPC90598.1"/>
    </source>
</evidence>
<dbReference type="AlphaFoldDB" id="A0A5B7JCC8"/>
<name>A0A5B7JCC8_PORTR</name>
<organism evidence="2 3">
    <name type="scientific">Portunus trituberculatus</name>
    <name type="common">Swimming crab</name>
    <name type="synonym">Neptunus trituberculatus</name>
    <dbReference type="NCBI Taxonomy" id="210409"/>
    <lineage>
        <taxon>Eukaryota</taxon>
        <taxon>Metazoa</taxon>
        <taxon>Ecdysozoa</taxon>
        <taxon>Arthropoda</taxon>
        <taxon>Crustacea</taxon>
        <taxon>Multicrustacea</taxon>
        <taxon>Malacostraca</taxon>
        <taxon>Eumalacostraca</taxon>
        <taxon>Eucarida</taxon>
        <taxon>Decapoda</taxon>
        <taxon>Pleocyemata</taxon>
        <taxon>Brachyura</taxon>
        <taxon>Eubrachyura</taxon>
        <taxon>Portunoidea</taxon>
        <taxon>Portunidae</taxon>
        <taxon>Portuninae</taxon>
        <taxon>Portunus</taxon>
    </lineage>
</organism>
<gene>
    <name evidence="2" type="ORF">E2C01_085593</name>
</gene>
<reference evidence="2 3" key="1">
    <citation type="submission" date="2019-05" db="EMBL/GenBank/DDBJ databases">
        <title>Another draft genome of Portunus trituberculatus and its Hox gene families provides insights of decapod evolution.</title>
        <authorList>
            <person name="Jeong J.-H."/>
            <person name="Song I."/>
            <person name="Kim S."/>
            <person name="Choi T."/>
            <person name="Kim D."/>
            <person name="Ryu S."/>
            <person name="Kim W."/>
        </authorList>
    </citation>
    <scope>NUCLEOTIDE SEQUENCE [LARGE SCALE GENOMIC DNA]</scope>
    <source>
        <tissue evidence="2">Muscle</tissue>
    </source>
</reference>
<accession>A0A5B7JCC8</accession>
<feature type="region of interest" description="Disordered" evidence="1">
    <location>
        <begin position="41"/>
        <end position="69"/>
    </location>
</feature>